<keyword evidence="3" id="KW-1185">Reference proteome</keyword>
<dbReference type="RefSeq" id="XP_007335093.1">
    <property type="nucleotide sequence ID" value="XM_007335031.1"/>
</dbReference>
<dbReference type="SUPFAM" id="SSF53098">
    <property type="entry name" value="Ribonuclease H-like"/>
    <property type="match status" value="1"/>
</dbReference>
<dbReference type="SUPFAM" id="SSF54001">
    <property type="entry name" value="Cysteine proteinases"/>
    <property type="match status" value="1"/>
</dbReference>
<evidence type="ECO:0000256" key="1">
    <source>
        <dbReference type="SAM" id="MobiDB-lite"/>
    </source>
</evidence>
<sequence length="1293" mass="143509">MDIPKPIRDEYLPNPLVSIISLLEHPPPNTTPDSPATPVNSMLSTLPSYFENCDASRIALTISSLTVPPVTFVQAMCNLIATNKEYQSFAYDCNGSQILLPFWVVNLWMEQHSVAQAQVTWTRAVAWVNRLSTAQEWMSVLTRIPWKYNLPRSLGGSIGIQFLAGFCSKDWLSSLHIDQMTAVLDWQLLTDAPGKRSVGTVWSDTLRSIYQCGRNEYSSSSSAQYLRHLGAEIAGGQIHHLATIVSVYLGGDHSAVLPHQGQPRGNHWTAVVLDLDQGVVRYGDPAGFEAPNDLLAMIVWWLEQHGWDKDMKIESLPCPSQGDSHSCSTLAFNSIVSYIYPTIPLVSSSPDGVPGRLQALELISIYVQDLITGACSQQHKGDAALIKNEASMVSETKQPPPKKDTANQFIKRWPGYSLDEQIGVIFKRVVPLSSKRGNSTLDTSARKPKRMRRGRDNDVGEEMDENEGESFDILLEDDAEEQLEEEPAQNPLIDCPEEKGRDLQRGGRPCSDILDQLTVRCYRASDPEVIVWRCSGKGCTHTVSKRGKDRVFKHARVCTKLAPGLQEKVRVQSAQRAPSLKVETLAKGAERGKKEKDVKKTGVTDKEPARPNGAVHQGSVDFFNRAKELGKAQRHKQITLAITELFCVCGLPLSLASSSAWRKVLAYADPSYKPPDRSALSDKWIPGEADRIYINTVEELKAHNDLTLSLDGGTSHSGESFWTLHVSTPLSQVYLLQVREATAESHTGDWLRDFAMQTIEAIGPARFSCMVSDSTGNTLLGRTKVARAVPTIIPVADCVHHISNTIGDIVKLSFFRQTLTIVRAVITKIHKSHLGTAEFKAARSVVPGAPGRGLEAVGKTRFGTVIYSARSLERNLPVLKEIVRRKKFNMGAYAQYFDTKANFITHEFEFALAKIVRIGTPAIQAMTCLESNMATAADVYVFFHAFLALTLETLEEKGMAFENEEKDQIRSILEWRYNQLFGTGNLASDIYVSAAYLIPVHVTSALFKCEPASNDHPDFAGIHNLAVFKRVANFLISTAEKEINHGHKPELTIWRNRASVFISKLLNELKAYSRQQYPFNSPYDEDTGPLLWWSALCKNELSQVLPILAIKILSVRVNSMEEERTGSVFTWLSPPLRSRISVDMMGAITRVRRHFKEESKLNSPSLRRPKLHFYEFRNRFMDDTQKGENQASSDTGEPGEKEKFSEVVINGADADEADDEDDWLTHDTDTAKVHSASGSIEASPVALDSTHVAAALSWNAPSRVPPDTSSTLSLALEVIASGDDNDFSISLDF</sequence>
<feature type="region of interest" description="Disordered" evidence="1">
    <location>
        <begin position="588"/>
        <end position="616"/>
    </location>
</feature>
<organism evidence="2 3">
    <name type="scientific">Agaricus bisporus var. burnettii (strain JB137-S8 / ATCC MYA-4627 / FGSC 10392)</name>
    <name type="common">White button mushroom</name>
    <dbReference type="NCBI Taxonomy" id="597362"/>
    <lineage>
        <taxon>Eukaryota</taxon>
        <taxon>Fungi</taxon>
        <taxon>Dikarya</taxon>
        <taxon>Basidiomycota</taxon>
        <taxon>Agaricomycotina</taxon>
        <taxon>Agaricomycetes</taxon>
        <taxon>Agaricomycetidae</taxon>
        <taxon>Agaricales</taxon>
        <taxon>Agaricineae</taxon>
        <taxon>Agaricaceae</taxon>
        <taxon>Agaricus</taxon>
    </lineage>
</organism>
<dbReference type="EMBL" id="JH971526">
    <property type="protein sequence ID" value="EKM74268.1"/>
    <property type="molecule type" value="Genomic_DNA"/>
</dbReference>
<accession>K5WU42</accession>
<dbReference type="InParanoid" id="K5WU42"/>
<feature type="region of interest" description="Disordered" evidence="1">
    <location>
        <begin position="437"/>
        <end position="468"/>
    </location>
</feature>
<name>K5WU42_AGABU</name>
<dbReference type="InterPro" id="IPR012337">
    <property type="entry name" value="RNaseH-like_sf"/>
</dbReference>
<dbReference type="HOGENOM" id="CLU_262057_0_0_1"/>
<dbReference type="Proteomes" id="UP000008493">
    <property type="component" value="Unassembled WGS sequence"/>
</dbReference>
<evidence type="ECO:0000313" key="3">
    <source>
        <dbReference type="Proteomes" id="UP000008493"/>
    </source>
</evidence>
<dbReference type="GeneID" id="18827940"/>
<evidence type="ECO:0008006" key="4">
    <source>
        <dbReference type="Google" id="ProtNLM"/>
    </source>
</evidence>
<dbReference type="OrthoDB" id="3236755at2759"/>
<reference evidence="3" key="1">
    <citation type="journal article" date="2012" name="Proc. Natl. Acad. Sci. U.S.A.">
        <title>Genome sequence of the button mushroom Agaricus bisporus reveals mechanisms governing adaptation to a humic-rich ecological niche.</title>
        <authorList>
            <person name="Morin E."/>
            <person name="Kohler A."/>
            <person name="Baker A.R."/>
            <person name="Foulongne-Oriol M."/>
            <person name="Lombard V."/>
            <person name="Nagy L.G."/>
            <person name="Ohm R.A."/>
            <person name="Patyshakuliyeva A."/>
            <person name="Brun A."/>
            <person name="Aerts A.L."/>
            <person name="Bailey A.M."/>
            <person name="Billette C."/>
            <person name="Coutinho P.M."/>
            <person name="Deakin G."/>
            <person name="Doddapaneni H."/>
            <person name="Floudas D."/>
            <person name="Grimwood J."/>
            <person name="Hilden K."/>
            <person name="Kuees U."/>
            <person name="LaButti K.M."/>
            <person name="Lapidus A."/>
            <person name="Lindquist E.A."/>
            <person name="Lucas S.M."/>
            <person name="Murat C."/>
            <person name="Riley R.W."/>
            <person name="Salamov A.A."/>
            <person name="Schmutz J."/>
            <person name="Subramanian V."/>
            <person name="Woesten H.A.B."/>
            <person name="Xu J."/>
            <person name="Eastwood D.C."/>
            <person name="Foster G.D."/>
            <person name="Sonnenberg A.S."/>
            <person name="Cullen D."/>
            <person name="de Vries R.P."/>
            <person name="Lundell T."/>
            <person name="Hibbett D.S."/>
            <person name="Henrissat B."/>
            <person name="Burton K.S."/>
            <person name="Kerrigan R.W."/>
            <person name="Challen M.P."/>
            <person name="Grigoriev I.V."/>
            <person name="Martin F."/>
        </authorList>
    </citation>
    <scope>NUCLEOTIDE SEQUENCE [LARGE SCALE GENOMIC DNA]</scope>
    <source>
        <strain evidence="3">JB137-S8 / ATCC MYA-4627 / FGSC 10392</strain>
    </source>
</reference>
<dbReference type="eggNOG" id="ENOG502RSDS">
    <property type="taxonomic scope" value="Eukaryota"/>
</dbReference>
<proteinExistence type="predicted"/>
<dbReference type="KEGG" id="abp:AGABI1DRAFT133441"/>
<feature type="compositionally biased region" description="Basic and acidic residues" evidence="1">
    <location>
        <begin position="588"/>
        <end position="609"/>
    </location>
</feature>
<gene>
    <name evidence="2" type="ORF">AGABI1DRAFT_133441</name>
</gene>
<dbReference type="OMA" id="KEINHGH"/>
<protein>
    <recommendedName>
        <fullName evidence="4">Ubiquitin-like protease family profile domain-containing protein</fullName>
    </recommendedName>
</protein>
<dbReference type="InterPro" id="IPR038765">
    <property type="entry name" value="Papain-like_cys_pep_sf"/>
</dbReference>
<feature type="compositionally biased region" description="Acidic residues" evidence="1">
    <location>
        <begin position="459"/>
        <end position="468"/>
    </location>
</feature>
<evidence type="ECO:0000313" key="2">
    <source>
        <dbReference type="EMBL" id="EKM74268.1"/>
    </source>
</evidence>